<dbReference type="Proteomes" id="UP000261560">
    <property type="component" value="Unplaced"/>
</dbReference>
<dbReference type="FunFam" id="1.20.1270.280:FF:000004">
    <property type="entry name" value="Cytoplasmic dynein heavy chain 2"/>
    <property type="match status" value="1"/>
</dbReference>
<evidence type="ECO:0000313" key="2">
    <source>
        <dbReference type="Ensembl" id="ENSOMEP00000013516.1"/>
    </source>
</evidence>
<dbReference type="GO" id="GO:0005858">
    <property type="term" value="C:axonemal dynein complex"/>
    <property type="evidence" value="ECO:0007669"/>
    <property type="project" value="TreeGrafter"/>
</dbReference>
<dbReference type="AlphaFoldDB" id="A0A3B3C6G1"/>
<feature type="domain" description="Dynein heavy chain C-terminal" evidence="1">
    <location>
        <begin position="4"/>
        <end position="154"/>
    </location>
</feature>
<dbReference type="PANTHER" id="PTHR46532">
    <property type="entry name" value="MALE FERTILITY FACTOR KL5"/>
    <property type="match status" value="1"/>
</dbReference>
<dbReference type="Ensembl" id="ENSOMET00000021175.1">
    <property type="protein sequence ID" value="ENSOMEP00000013516.1"/>
    <property type="gene ID" value="ENSOMEG00000014990.1"/>
</dbReference>
<dbReference type="OMA" id="VSCHRKI"/>
<dbReference type="PaxDb" id="30732-ENSOMEP00000013516"/>
<dbReference type="STRING" id="30732.ENSOMEP00000013516"/>
<dbReference type="GO" id="GO:0007018">
    <property type="term" value="P:microtubule-based movement"/>
    <property type="evidence" value="ECO:0007669"/>
    <property type="project" value="InterPro"/>
</dbReference>
<reference evidence="2" key="2">
    <citation type="submission" date="2025-09" db="UniProtKB">
        <authorList>
            <consortium name="Ensembl"/>
        </authorList>
    </citation>
    <scope>IDENTIFICATION</scope>
</reference>
<evidence type="ECO:0000259" key="1">
    <source>
        <dbReference type="Pfam" id="PF18199"/>
    </source>
</evidence>
<dbReference type="InterPro" id="IPR026983">
    <property type="entry name" value="DHC"/>
</dbReference>
<dbReference type="InterPro" id="IPR041228">
    <property type="entry name" value="Dynein_C"/>
</dbReference>
<dbReference type="GO" id="GO:0051959">
    <property type="term" value="F:dynein light intermediate chain binding"/>
    <property type="evidence" value="ECO:0007669"/>
    <property type="project" value="InterPro"/>
</dbReference>
<protein>
    <recommendedName>
        <fullName evidence="1">Dynein heavy chain C-terminal domain-containing protein</fullName>
    </recommendedName>
</protein>
<reference evidence="2" key="1">
    <citation type="submission" date="2025-08" db="UniProtKB">
        <authorList>
            <consortium name="Ensembl"/>
        </authorList>
    </citation>
    <scope>IDENTIFICATION</scope>
</reference>
<evidence type="ECO:0000313" key="3">
    <source>
        <dbReference type="Proteomes" id="UP000261560"/>
    </source>
</evidence>
<proteinExistence type="predicted"/>
<organism evidence="2 3">
    <name type="scientific">Oryzias melastigma</name>
    <name type="common">Marine medaka</name>
    <dbReference type="NCBI Taxonomy" id="30732"/>
    <lineage>
        <taxon>Eukaryota</taxon>
        <taxon>Metazoa</taxon>
        <taxon>Chordata</taxon>
        <taxon>Craniata</taxon>
        <taxon>Vertebrata</taxon>
        <taxon>Euteleostomi</taxon>
        <taxon>Actinopterygii</taxon>
        <taxon>Neopterygii</taxon>
        <taxon>Teleostei</taxon>
        <taxon>Neoteleostei</taxon>
        <taxon>Acanthomorphata</taxon>
        <taxon>Ovalentaria</taxon>
        <taxon>Atherinomorphae</taxon>
        <taxon>Beloniformes</taxon>
        <taxon>Adrianichthyidae</taxon>
        <taxon>Oryziinae</taxon>
        <taxon>Oryzias</taxon>
    </lineage>
</organism>
<keyword evidence="3" id="KW-1185">Reference proteome</keyword>
<accession>A0A3B3C6G1</accession>
<dbReference type="GeneTree" id="ENSGT00940000156103"/>
<name>A0A3B3C6G1_ORYME</name>
<dbReference type="PANTHER" id="PTHR46532:SF13">
    <property type="entry name" value="CYTOPLASMIC DYNEIN 1 HEAVY CHAIN 1"/>
    <property type="match status" value="1"/>
</dbReference>
<dbReference type="GO" id="GO:0045505">
    <property type="term" value="F:dynein intermediate chain binding"/>
    <property type="evidence" value="ECO:0007669"/>
    <property type="project" value="InterPro"/>
</dbReference>
<sequence>MMGKMLKMQMLEDEDDLAYETEKKERTSSTSDAQPAWMRTLHTTARNWLQLMPQTVNPLKRTVENIKDPLFRFFEREVKMGGKMLQEVRQDLSDVVQVCEGKKKQTNYLRTLISDLVKGILPRSWCRYTVPASMTVIQWVADFSERIKQLQQISQAAAGGGAKERNCRCDGSGGSGSVQTRVTELTFCIHAVNVLQ</sequence>
<dbReference type="Pfam" id="PF18199">
    <property type="entry name" value="Dynein_C"/>
    <property type="match status" value="1"/>
</dbReference>
<dbReference type="Gene3D" id="1.20.1270.280">
    <property type="match status" value="1"/>
</dbReference>